<reference evidence="1 2" key="1">
    <citation type="submission" date="2015-05" db="EMBL/GenBank/DDBJ databases">
        <title>Draft Genome assembly of Streptomyces showdoensis.</title>
        <authorList>
            <person name="Thapa K.K."/>
            <person name="Metsa-Ketela M."/>
        </authorList>
    </citation>
    <scope>NUCLEOTIDE SEQUENCE [LARGE SCALE GENOMIC DNA]</scope>
    <source>
        <strain evidence="1 2">ATCC 15227</strain>
    </source>
</reference>
<protein>
    <submittedName>
        <fullName evidence="1">Uncharacterized protein</fullName>
    </submittedName>
</protein>
<evidence type="ECO:0000313" key="2">
    <source>
        <dbReference type="Proteomes" id="UP000265325"/>
    </source>
</evidence>
<organism evidence="1 2">
    <name type="scientific">Streptomyces showdoensis</name>
    <dbReference type="NCBI Taxonomy" id="68268"/>
    <lineage>
        <taxon>Bacteria</taxon>
        <taxon>Bacillati</taxon>
        <taxon>Actinomycetota</taxon>
        <taxon>Actinomycetes</taxon>
        <taxon>Kitasatosporales</taxon>
        <taxon>Streptomycetaceae</taxon>
        <taxon>Streptomyces</taxon>
    </lineage>
</organism>
<evidence type="ECO:0000313" key="1">
    <source>
        <dbReference type="EMBL" id="KKZ74346.1"/>
    </source>
</evidence>
<sequence length="79" mass="8290">MTDINVTTYGFVVAALRDNDDDAWSLLDGLDSNELAQVALGATLALATALRGYCGAEHTDDIIRTLQGFALADSTGGTR</sequence>
<keyword evidence="2" id="KW-1185">Reference proteome</keyword>
<dbReference type="OrthoDB" id="9969785at2"/>
<gene>
    <name evidence="1" type="ORF">VO63_07825</name>
</gene>
<dbReference type="AlphaFoldDB" id="A0A2P2GS72"/>
<name>A0A2P2GS72_STREW</name>
<accession>A0A2P2GS72</accession>
<dbReference type="RefSeq" id="WP_046906878.1">
    <property type="nucleotide sequence ID" value="NZ_BAAAXG010000026.1"/>
</dbReference>
<dbReference type="Proteomes" id="UP000265325">
    <property type="component" value="Unassembled WGS sequence"/>
</dbReference>
<comment type="caution">
    <text evidence="1">The sequence shown here is derived from an EMBL/GenBank/DDBJ whole genome shotgun (WGS) entry which is preliminary data.</text>
</comment>
<proteinExistence type="predicted"/>
<dbReference type="EMBL" id="LAQS01000009">
    <property type="protein sequence ID" value="KKZ74346.1"/>
    <property type="molecule type" value="Genomic_DNA"/>
</dbReference>